<reference evidence="3 4" key="1">
    <citation type="submission" date="2014-09" db="EMBL/GenBank/DDBJ databases">
        <authorList>
            <person name="Hornung B.V."/>
        </authorList>
    </citation>
    <scope>NUCLEOTIDE SEQUENCE [LARGE SCALE GENOMIC DNA]</scope>
    <source>
        <strain evidence="3 4">FRIFI</strain>
    </source>
</reference>
<keyword evidence="1" id="KW-0472">Membrane</keyword>
<sequence>MDIQLSILQFFQSLRSGVLDTLFLILTISTEIPVIVLLTTIMYWCINKKYGQKILFSLVGNVAINSGIKDVIKAKRPIGIEGITSQRVSTATGYSFPSGHTQTATSFWTSIIIIFKNTWISIIGAIIILGVGISRLYLGVHWPIDVIFGWGFGIIFTVIFSKFFDYVDNEKKYLSLILMLIPFALVAFLVNSSSYIKSFGLLTGFVLGYIVEDRYIQFETVSKNKNKINFSNKKDNKIAKNICRFLLGIITLGLVYLGLKYTMPSNNLFDYIRYTIVVFYGVCGVPFLFKIFKL</sequence>
<dbReference type="SUPFAM" id="SSF48317">
    <property type="entry name" value="Acid phosphatase/Vanadium-dependent haloperoxidase"/>
    <property type="match status" value="1"/>
</dbReference>
<keyword evidence="1" id="KW-0812">Transmembrane</keyword>
<feature type="domain" description="Phosphatidic acid phosphatase type 2/haloperoxidase" evidence="2">
    <location>
        <begin position="50"/>
        <end position="161"/>
    </location>
</feature>
<accession>A0A2P2BU14</accession>
<feature type="transmembrane region" description="Helical" evidence="1">
    <location>
        <begin position="271"/>
        <end position="292"/>
    </location>
</feature>
<feature type="transmembrane region" description="Helical" evidence="1">
    <location>
        <begin position="196"/>
        <end position="216"/>
    </location>
</feature>
<feature type="transmembrane region" description="Helical" evidence="1">
    <location>
        <begin position="119"/>
        <end position="138"/>
    </location>
</feature>
<dbReference type="EMBL" id="LN650648">
    <property type="protein sequence ID" value="CEI73840.1"/>
    <property type="molecule type" value="Genomic_DNA"/>
</dbReference>
<name>A0A2P2BU14_9FIRM</name>
<proteinExistence type="predicted"/>
<dbReference type="SMART" id="SM00014">
    <property type="entry name" value="acidPPc"/>
    <property type="match status" value="1"/>
</dbReference>
<gene>
    <name evidence="3" type="ORF">FRIFI_2313</name>
</gene>
<dbReference type="Pfam" id="PF01569">
    <property type="entry name" value="PAP2"/>
    <property type="match status" value="1"/>
</dbReference>
<feature type="transmembrane region" description="Helical" evidence="1">
    <location>
        <begin position="144"/>
        <end position="161"/>
    </location>
</feature>
<dbReference type="PANTHER" id="PTHR14969:SF13">
    <property type="entry name" value="AT30094P"/>
    <property type="match status" value="1"/>
</dbReference>
<dbReference type="InterPro" id="IPR000326">
    <property type="entry name" value="PAP2/HPO"/>
</dbReference>
<dbReference type="KEGG" id="rhom:FRIFI_2313"/>
<feature type="transmembrane region" description="Helical" evidence="1">
    <location>
        <begin position="173"/>
        <end position="190"/>
    </location>
</feature>
<feature type="transmembrane region" description="Helical" evidence="1">
    <location>
        <begin position="242"/>
        <end position="259"/>
    </location>
</feature>
<dbReference type="PANTHER" id="PTHR14969">
    <property type="entry name" value="SPHINGOSINE-1-PHOSPHATE PHOSPHOHYDROLASE"/>
    <property type="match status" value="1"/>
</dbReference>
<evidence type="ECO:0000256" key="1">
    <source>
        <dbReference type="SAM" id="Phobius"/>
    </source>
</evidence>
<evidence type="ECO:0000259" key="2">
    <source>
        <dbReference type="SMART" id="SM00014"/>
    </source>
</evidence>
<dbReference type="AlphaFoldDB" id="A0A2P2BU14"/>
<dbReference type="Proteomes" id="UP000245695">
    <property type="component" value="Chromosome 1"/>
</dbReference>
<feature type="transmembrane region" description="Helical" evidence="1">
    <location>
        <begin position="22"/>
        <end position="46"/>
    </location>
</feature>
<protein>
    <submittedName>
        <fullName evidence="3">PAP2 protein</fullName>
    </submittedName>
</protein>
<dbReference type="Gene3D" id="1.20.144.10">
    <property type="entry name" value="Phosphatidic acid phosphatase type 2/haloperoxidase"/>
    <property type="match status" value="2"/>
</dbReference>
<organism evidence="3 4">
    <name type="scientific">Romboutsia hominis</name>
    <dbReference type="NCBI Taxonomy" id="1507512"/>
    <lineage>
        <taxon>Bacteria</taxon>
        <taxon>Bacillati</taxon>
        <taxon>Bacillota</taxon>
        <taxon>Clostridia</taxon>
        <taxon>Peptostreptococcales</taxon>
        <taxon>Peptostreptococcaceae</taxon>
        <taxon>Romboutsia</taxon>
    </lineage>
</organism>
<evidence type="ECO:0000313" key="4">
    <source>
        <dbReference type="Proteomes" id="UP000245695"/>
    </source>
</evidence>
<dbReference type="InterPro" id="IPR036938">
    <property type="entry name" value="PAP2/HPO_sf"/>
</dbReference>
<dbReference type="RefSeq" id="WP_092924056.1">
    <property type="nucleotide sequence ID" value="NZ_FJTZ01000012.1"/>
</dbReference>
<evidence type="ECO:0000313" key="3">
    <source>
        <dbReference type="EMBL" id="CEI73840.1"/>
    </source>
</evidence>
<keyword evidence="1" id="KW-1133">Transmembrane helix</keyword>
<keyword evidence="4" id="KW-1185">Reference proteome</keyword>